<gene>
    <name evidence="4" type="ORF">KI387_016071</name>
</gene>
<keyword evidence="3" id="KW-0732">Signal</keyword>
<sequence length="395" mass="44406">VVSLLLLVLFVHPSDQRTQGPVLSKFLKERRSRLNTQPQQWIPPSISSEYSWRLNEYSQDGLQENDRITALPGQPTNVTFAHYSGYVTWQTPCFWNHLRGLDFHTPIPPLITKMALMRTLKSTFCMSHIAARDSYKFLLNWFERFPQYKNRDFYITGESYAGYYVPQLADTILKNNNSRTSFINLKGVMIGNGIMNDETDECGSNDFMWSHALMSDEDYENVRCSPPSNRTTSDSRAPVSSRGEINLYNIYAPLCASDPGLIWASGNAVPSDGLDSFDPCSLDYVLTYLNTPEVQRALHANVTGLPFPWDICSGDVDAVVPVTGTRYSVNALKLPIETAWYPWMNGDLDVGGYAVIYKGLTFATVRGAGHQVPSYQPSRALTMTKFFLAGKPLPS</sequence>
<name>A0AA38GD82_TAXCH</name>
<keyword evidence="2" id="KW-0325">Glycoprotein</keyword>
<evidence type="ECO:0000313" key="4">
    <source>
        <dbReference type="EMBL" id="KAH9321432.1"/>
    </source>
</evidence>
<evidence type="ECO:0000256" key="1">
    <source>
        <dbReference type="ARBA" id="ARBA00009431"/>
    </source>
</evidence>
<dbReference type="PROSITE" id="PS00131">
    <property type="entry name" value="CARBOXYPEPT_SER_SER"/>
    <property type="match status" value="1"/>
</dbReference>
<evidence type="ECO:0000313" key="5">
    <source>
        <dbReference type="Proteomes" id="UP000824469"/>
    </source>
</evidence>
<accession>A0AA38GD82</accession>
<dbReference type="InterPro" id="IPR018202">
    <property type="entry name" value="Ser_caboxypep_ser_AS"/>
</dbReference>
<evidence type="ECO:0000256" key="3">
    <source>
        <dbReference type="RuleBase" id="RU361156"/>
    </source>
</evidence>
<dbReference type="EC" id="3.4.16.-" evidence="3"/>
<dbReference type="SUPFAM" id="SSF53474">
    <property type="entry name" value="alpha/beta-Hydrolases"/>
    <property type="match status" value="1"/>
</dbReference>
<dbReference type="PROSITE" id="PS00560">
    <property type="entry name" value="CARBOXYPEPT_SER_HIS"/>
    <property type="match status" value="1"/>
</dbReference>
<keyword evidence="5" id="KW-1185">Reference proteome</keyword>
<protein>
    <recommendedName>
        <fullName evidence="3">Carboxypeptidase</fullName>
        <ecNumber evidence="3">3.4.16.-</ecNumber>
    </recommendedName>
</protein>
<dbReference type="GO" id="GO:0005773">
    <property type="term" value="C:vacuole"/>
    <property type="evidence" value="ECO:0007669"/>
    <property type="project" value="TreeGrafter"/>
</dbReference>
<dbReference type="Gene3D" id="3.40.50.1820">
    <property type="entry name" value="alpha/beta hydrolase"/>
    <property type="match status" value="1"/>
</dbReference>
<dbReference type="InterPro" id="IPR033124">
    <property type="entry name" value="Ser_caboxypep_his_AS"/>
</dbReference>
<dbReference type="Pfam" id="PF00450">
    <property type="entry name" value="Peptidase_S10"/>
    <property type="match status" value="1"/>
</dbReference>
<dbReference type="PANTHER" id="PTHR11802:SF78">
    <property type="entry name" value="CARBOXYPEPTIDASE"/>
    <property type="match status" value="1"/>
</dbReference>
<proteinExistence type="inferred from homology"/>
<reference evidence="4 5" key="1">
    <citation type="journal article" date="2021" name="Nat. Plants">
        <title>The Taxus genome provides insights into paclitaxel biosynthesis.</title>
        <authorList>
            <person name="Xiong X."/>
            <person name="Gou J."/>
            <person name="Liao Q."/>
            <person name="Li Y."/>
            <person name="Zhou Q."/>
            <person name="Bi G."/>
            <person name="Li C."/>
            <person name="Du R."/>
            <person name="Wang X."/>
            <person name="Sun T."/>
            <person name="Guo L."/>
            <person name="Liang H."/>
            <person name="Lu P."/>
            <person name="Wu Y."/>
            <person name="Zhang Z."/>
            <person name="Ro D.K."/>
            <person name="Shang Y."/>
            <person name="Huang S."/>
            <person name="Yan J."/>
        </authorList>
    </citation>
    <scope>NUCLEOTIDE SEQUENCE [LARGE SCALE GENOMIC DNA]</scope>
    <source>
        <strain evidence="4">Ta-2019</strain>
    </source>
</reference>
<keyword evidence="3" id="KW-0378">Hydrolase</keyword>
<dbReference type="InterPro" id="IPR001563">
    <property type="entry name" value="Peptidase_S10"/>
</dbReference>
<feature type="non-terminal residue" evidence="4">
    <location>
        <position position="1"/>
    </location>
</feature>
<evidence type="ECO:0000256" key="2">
    <source>
        <dbReference type="ARBA" id="ARBA00023180"/>
    </source>
</evidence>
<feature type="signal peptide" evidence="3">
    <location>
        <begin position="1"/>
        <end position="16"/>
    </location>
</feature>
<comment type="caution">
    <text evidence="4">The sequence shown here is derived from an EMBL/GenBank/DDBJ whole genome shotgun (WGS) entry which is preliminary data.</text>
</comment>
<keyword evidence="3" id="KW-0121">Carboxypeptidase</keyword>
<dbReference type="Proteomes" id="UP000824469">
    <property type="component" value="Unassembled WGS sequence"/>
</dbReference>
<dbReference type="EMBL" id="JAHRHJ020000003">
    <property type="protein sequence ID" value="KAH9321432.1"/>
    <property type="molecule type" value="Genomic_DNA"/>
</dbReference>
<keyword evidence="3" id="KW-0645">Protease</keyword>
<feature type="chain" id="PRO_5041486542" description="Carboxypeptidase" evidence="3">
    <location>
        <begin position="17"/>
        <end position="395"/>
    </location>
</feature>
<dbReference type="AlphaFoldDB" id="A0AA38GD82"/>
<dbReference type="PANTHER" id="PTHR11802">
    <property type="entry name" value="SERINE PROTEASE FAMILY S10 SERINE CARBOXYPEPTIDASE"/>
    <property type="match status" value="1"/>
</dbReference>
<comment type="similarity">
    <text evidence="1 3">Belongs to the peptidase S10 family.</text>
</comment>
<dbReference type="GO" id="GO:0006508">
    <property type="term" value="P:proteolysis"/>
    <property type="evidence" value="ECO:0007669"/>
    <property type="project" value="UniProtKB-KW"/>
</dbReference>
<dbReference type="PRINTS" id="PR00724">
    <property type="entry name" value="CRBOXYPTASEC"/>
</dbReference>
<organism evidence="4 5">
    <name type="scientific">Taxus chinensis</name>
    <name type="common">Chinese yew</name>
    <name type="synonym">Taxus wallichiana var. chinensis</name>
    <dbReference type="NCBI Taxonomy" id="29808"/>
    <lineage>
        <taxon>Eukaryota</taxon>
        <taxon>Viridiplantae</taxon>
        <taxon>Streptophyta</taxon>
        <taxon>Embryophyta</taxon>
        <taxon>Tracheophyta</taxon>
        <taxon>Spermatophyta</taxon>
        <taxon>Pinopsida</taxon>
        <taxon>Pinidae</taxon>
        <taxon>Conifers II</taxon>
        <taxon>Cupressales</taxon>
        <taxon>Taxaceae</taxon>
        <taxon>Taxus</taxon>
    </lineage>
</organism>
<dbReference type="GO" id="GO:0004185">
    <property type="term" value="F:serine-type carboxypeptidase activity"/>
    <property type="evidence" value="ECO:0007669"/>
    <property type="project" value="UniProtKB-UniRule"/>
</dbReference>
<dbReference type="InterPro" id="IPR029058">
    <property type="entry name" value="AB_hydrolase_fold"/>
</dbReference>